<dbReference type="EMBL" id="AP004144">
    <property type="protein sequence ID" value="BAD15579.1"/>
    <property type="molecule type" value="Genomic_DNA"/>
</dbReference>
<organism evidence="2 3">
    <name type="scientific">Oryza sativa subsp. japonica</name>
    <name type="common">Rice</name>
    <dbReference type="NCBI Taxonomy" id="39947"/>
    <lineage>
        <taxon>Eukaryota</taxon>
        <taxon>Viridiplantae</taxon>
        <taxon>Streptophyta</taxon>
        <taxon>Embryophyta</taxon>
        <taxon>Tracheophyta</taxon>
        <taxon>Spermatophyta</taxon>
        <taxon>Magnoliopsida</taxon>
        <taxon>Liliopsida</taxon>
        <taxon>Poales</taxon>
        <taxon>Poaceae</taxon>
        <taxon>BOP clade</taxon>
        <taxon>Oryzoideae</taxon>
        <taxon>Oryzeae</taxon>
        <taxon>Oryzinae</taxon>
        <taxon>Oryza</taxon>
        <taxon>Oryza sativa</taxon>
    </lineage>
</organism>
<proteinExistence type="predicted"/>
<gene>
    <name evidence="2" type="primary">OJ1712_E04.8</name>
</gene>
<protein>
    <submittedName>
        <fullName evidence="2">Uncharacterized protein</fullName>
    </submittedName>
</protein>
<evidence type="ECO:0000256" key="1">
    <source>
        <dbReference type="SAM" id="MobiDB-lite"/>
    </source>
</evidence>
<evidence type="ECO:0000313" key="3">
    <source>
        <dbReference type="Proteomes" id="UP000000763"/>
    </source>
</evidence>
<reference evidence="3" key="1">
    <citation type="journal article" date="2005" name="Nature">
        <title>The map-based sequence of the rice genome.</title>
        <authorList>
            <consortium name="International rice genome sequencing project (IRGSP)"/>
            <person name="Matsumoto T."/>
            <person name="Wu J."/>
            <person name="Kanamori H."/>
            <person name="Katayose Y."/>
            <person name="Fujisawa M."/>
            <person name="Namiki N."/>
            <person name="Mizuno H."/>
            <person name="Yamamoto K."/>
            <person name="Antonio B.A."/>
            <person name="Baba T."/>
            <person name="Sakata K."/>
            <person name="Nagamura Y."/>
            <person name="Aoki H."/>
            <person name="Arikawa K."/>
            <person name="Arita K."/>
            <person name="Bito T."/>
            <person name="Chiden Y."/>
            <person name="Fujitsuka N."/>
            <person name="Fukunaka R."/>
            <person name="Hamada M."/>
            <person name="Harada C."/>
            <person name="Hayashi A."/>
            <person name="Hijishita S."/>
            <person name="Honda M."/>
            <person name="Hosokawa S."/>
            <person name="Ichikawa Y."/>
            <person name="Idonuma A."/>
            <person name="Iijima M."/>
            <person name="Ikeda M."/>
            <person name="Ikeno M."/>
            <person name="Ito K."/>
            <person name="Ito S."/>
            <person name="Ito T."/>
            <person name="Ito Y."/>
            <person name="Ito Y."/>
            <person name="Iwabuchi A."/>
            <person name="Kamiya K."/>
            <person name="Karasawa W."/>
            <person name="Kurita K."/>
            <person name="Katagiri S."/>
            <person name="Kikuta A."/>
            <person name="Kobayashi H."/>
            <person name="Kobayashi N."/>
            <person name="Machita K."/>
            <person name="Maehara T."/>
            <person name="Masukawa M."/>
            <person name="Mizubayashi T."/>
            <person name="Mukai Y."/>
            <person name="Nagasaki H."/>
            <person name="Nagata Y."/>
            <person name="Naito S."/>
            <person name="Nakashima M."/>
            <person name="Nakama Y."/>
            <person name="Nakamichi Y."/>
            <person name="Nakamura M."/>
            <person name="Meguro A."/>
            <person name="Negishi M."/>
            <person name="Ohta I."/>
            <person name="Ohta T."/>
            <person name="Okamoto M."/>
            <person name="Ono N."/>
            <person name="Saji S."/>
            <person name="Sakaguchi M."/>
            <person name="Sakai K."/>
            <person name="Shibata M."/>
            <person name="Shimokawa T."/>
            <person name="Song J."/>
            <person name="Takazaki Y."/>
            <person name="Terasawa K."/>
            <person name="Tsugane M."/>
            <person name="Tsuji K."/>
            <person name="Ueda S."/>
            <person name="Waki K."/>
            <person name="Yamagata H."/>
            <person name="Yamamoto M."/>
            <person name="Yamamoto S."/>
            <person name="Yamane H."/>
            <person name="Yoshiki S."/>
            <person name="Yoshihara R."/>
            <person name="Yukawa K."/>
            <person name="Zhong H."/>
            <person name="Yano M."/>
            <person name="Yuan Q."/>
            <person name="Ouyang S."/>
            <person name="Liu J."/>
            <person name="Jones K.M."/>
            <person name="Gansberger K."/>
            <person name="Moffat K."/>
            <person name="Hill J."/>
            <person name="Bera J."/>
            <person name="Fadrosh D."/>
            <person name="Jin S."/>
            <person name="Johri S."/>
            <person name="Kim M."/>
            <person name="Overton L."/>
            <person name="Reardon M."/>
            <person name="Tsitrin T."/>
            <person name="Vuong H."/>
            <person name="Weaver B."/>
            <person name="Ciecko A."/>
            <person name="Tallon L."/>
            <person name="Jackson J."/>
            <person name="Pai G."/>
            <person name="Aken S.V."/>
            <person name="Utterback T."/>
            <person name="Reidmuller S."/>
            <person name="Feldblyum T."/>
            <person name="Hsiao J."/>
            <person name="Zismann V."/>
            <person name="Iobst S."/>
            <person name="de Vazeille A.R."/>
            <person name="Buell C.R."/>
            <person name="Ying K."/>
            <person name="Li Y."/>
            <person name="Lu T."/>
            <person name="Huang Y."/>
            <person name="Zhao Q."/>
            <person name="Feng Q."/>
            <person name="Zhang L."/>
            <person name="Zhu J."/>
            <person name="Weng Q."/>
            <person name="Mu J."/>
            <person name="Lu Y."/>
            <person name="Fan D."/>
            <person name="Liu Y."/>
            <person name="Guan J."/>
            <person name="Zhang Y."/>
            <person name="Yu S."/>
            <person name="Liu X."/>
            <person name="Zhang Y."/>
            <person name="Hong G."/>
            <person name="Han B."/>
            <person name="Choisne N."/>
            <person name="Demange N."/>
            <person name="Orjeda G."/>
            <person name="Samain S."/>
            <person name="Cattolico L."/>
            <person name="Pelletier E."/>
            <person name="Couloux A."/>
            <person name="Segurens B."/>
            <person name="Wincker P."/>
            <person name="D'Hont A."/>
            <person name="Scarpelli C."/>
            <person name="Weissenbach J."/>
            <person name="Salanoubat M."/>
            <person name="Quetier F."/>
            <person name="Yu Y."/>
            <person name="Kim H.R."/>
            <person name="Rambo T."/>
            <person name="Currie J."/>
            <person name="Collura K."/>
            <person name="Luo M."/>
            <person name="Yang T."/>
            <person name="Ammiraju J.S.S."/>
            <person name="Engler F."/>
            <person name="Soderlund C."/>
            <person name="Wing R.A."/>
            <person name="Palmer L.E."/>
            <person name="de la Bastide M."/>
            <person name="Spiegel L."/>
            <person name="Nascimento L."/>
            <person name="Zutavern T."/>
            <person name="O'Shaughnessy A."/>
            <person name="Dike S."/>
            <person name="Dedhia N."/>
            <person name="Preston R."/>
            <person name="Balija V."/>
            <person name="McCombie W.R."/>
            <person name="Chow T."/>
            <person name="Chen H."/>
            <person name="Chung M."/>
            <person name="Chen C."/>
            <person name="Shaw J."/>
            <person name="Wu H."/>
            <person name="Hsiao K."/>
            <person name="Chao Y."/>
            <person name="Chu M."/>
            <person name="Cheng C."/>
            <person name="Hour A."/>
            <person name="Lee P."/>
            <person name="Lin S."/>
            <person name="Lin Y."/>
            <person name="Liou J."/>
            <person name="Liu S."/>
            <person name="Hsing Y."/>
            <person name="Raghuvanshi S."/>
            <person name="Mohanty A."/>
            <person name="Bharti A.K."/>
            <person name="Gaur A."/>
            <person name="Gupta V."/>
            <person name="Kumar D."/>
            <person name="Ravi V."/>
            <person name="Vij S."/>
            <person name="Kapur A."/>
            <person name="Khurana P."/>
            <person name="Khurana P."/>
            <person name="Khurana J.P."/>
            <person name="Tyagi A.K."/>
            <person name="Gaikwad K."/>
            <person name="Singh A."/>
            <person name="Dalal V."/>
            <person name="Srivastava S."/>
            <person name="Dixit A."/>
            <person name="Pal A.K."/>
            <person name="Ghazi I.A."/>
            <person name="Yadav M."/>
            <person name="Pandit A."/>
            <person name="Bhargava A."/>
            <person name="Sureshbabu K."/>
            <person name="Batra K."/>
            <person name="Sharma T.R."/>
            <person name="Mohapatra T."/>
            <person name="Singh N.K."/>
            <person name="Messing J."/>
            <person name="Nelson A.B."/>
            <person name="Fuks G."/>
            <person name="Kavchok S."/>
            <person name="Keizer G."/>
            <person name="Linton E."/>
            <person name="Llaca V."/>
            <person name="Song R."/>
            <person name="Tanyolac B."/>
            <person name="Young S."/>
            <person name="Ho-Il K."/>
            <person name="Hahn J.H."/>
            <person name="Sangsakoo G."/>
            <person name="Vanavichit A."/>
            <person name="de Mattos Luiz.A.T."/>
            <person name="Zimmer P.D."/>
            <person name="Malone G."/>
            <person name="Dellagostin O."/>
            <person name="de Oliveira A.C."/>
            <person name="Bevan M."/>
            <person name="Bancroft I."/>
            <person name="Minx P."/>
            <person name="Cordum H."/>
            <person name="Wilson R."/>
            <person name="Cheng Z."/>
            <person name="Jin W."/>
            <person name="Jiang J."/>
            <person name="Leong S.A."/>
            <person name="Iwama H."/>
            <person name="Gojobori T."/>
            <person name="Itoh T."/>
            <person name="Niimura Y."/>
            <person name="Fujii Y."/>
            <person name="Habara T."/>
            <person name="Sakai H."/>
            <person name="Sato Y."/>
            <person name="Wilson G."/>
            <person name="Kumar K."/>
            <person name="McCouch S."/>
            <person name="Juretic N."/>
            <person name="Hoen D."/>
            <person name="Wright S."/>
            <person name="Bruskiewich R."/>
            <person name="Bureau T."/>
            <person name="Miyao A."/>
            <person name="Hirochika H."/>
            <person name="Nishikawa T."/>
            <person name="Kadowaki K."/>
            <person name="Sugiura M."/>
            <person name="Burr B."/>
            <person name="Sasaki T."/>
        </authorList>
    </citation>
    <scope>NUCLEOTIDE SEQUENCE [LARGE SCALE GENOMIC DNA]</scope>
    <source>
        <strain evidence="3">cv. Nipponbare</strain>
    </source>
</reference>
<name>Q6ZGB5_ORYSJ</name>
<feature type="region of interest" description="Disordered" evidence="1">
    <location>
        <begin position="95"/>
        <end position="136"/>
    </location>
</feature>
<accession>Q6ZGB5</accession>
<dbReference type="Proteomes" id="UP000000763">
    <property type="component" value="Chromosome 2"/>
</dbReference>
<feature type="region of interest" description="Disordered" evidence="1">
    <location>
        <begin position="159"/>
        <end position="235"/>
    </location>
</feature>
<dbReference type="AlphaFoldDB" id="Q6ZGB5"/>
<evidence type="ECO:0000313" key="2">
    <source>
        <dbReference type="EMBL" id="BAD15579.1"/>
    </source>
</evidence>
<feature type="compositionally biased region" description="Basic and acidic residues" evidence="1">
    <location>
        <begin position="200"/>
        <end position="229"/>
    </location>
</feature>
<sequence length="235" mass="25490">MRKIVAPATVRCWPRREAEAAVSTVRTPGISMTSQRQDVSPAAGVSDGMEQHNLGRDACLLSARASSPDAEVLRPTSPAAELTRSRRTPRYYGKHMDERTVSAGGRGGDSGWRQQRTPRRKAKGRDGSLGGDPIGQGWHWQSDKLCVCARADRCCAQDGEGGADPSYSAEEPEDDCSEGRFSSACRHHSCVSASLPPLRSPRERGREEGEGGDEGERTGGRRGEKERFLEASSIH</sequence>
<reference evidence="3" key="2">
    <citation type="journal article" date="2008" name="Nucleic Acids Res.">
        <title>The rice annotation project database (RAP-DB): 2008 update.</title>
        <authorList>
            <consortium name="The rice annotation project (RAP)"/>
        </authorList>
    </citation>
    <scope>GENOME REANNOTATION</scope>
    <source>
        <strain evidence="3">cv. Nipponbare</strain>
    </source>
</reference>